<dbReference type="EMBL" id="LAVV01009099">
    <property type="protein sequence ID" value="KNZ51228.1"/>
    <property type="molecule type" value="Genomic_DNA"/>
</dbReference>
<dbReference type="Proteomes" id="UP000037035">
    <property type="component" value="Unassembled WGS sequence"/>
</dbReference>
<dbReference type="VEuPathDB" id="FungiDB:VP01_4037g1"/>
<organism evidence="2 3">
    <name type="scientific">Puccinia sorghi</name>
    <dbReference type="NCBI Taxonomy" id="27349"/>
    <lineage>
        <taxon>Eukaryota</taxon>
        <taxon>Fungi</taxon>
        <taxon>Dikarya</taxon>
        <taxon>Basidiomycota</taxon>
        <taxon>Pucciniomycotina</taxon>
        <taxon>Pucciniomycetes</taxon>
        <taxon>Pucciniales</taxon>
        <taxon>Pucciniaceae</taxon>
        <taxon>Puccinia</taxon>
    </lineage>
</organism>
<comment type="caution">
    <text evidence="2">The sequence shown here is derived from an EMBL/GenBank/DDBJ whole genome shotgun (WGS) entry which is preliminary data.</text>
</comment>
<evidence type="ECO:0000313" key="3">
    <source>
        <dbReference type="Proteomes" id="UP000037035"/>
    </source>
</evidence>
<feature type="domain" description="Tc1-like transposase DDE" evidence="1">
    <location>
        <begin position="179"/>
        <end position="253"/>
    </location>
</feature>
<dbReference type="Gene3D" id="3.30.420.10">
    <property type="entry name" value="Ribonuclease H-like superfamily/Ribonuclease H"/>
    <property type="match status" value="1"/>
</dbReference>
<reference evidence="2 3" key="1">
    <citation type="submission" date="2015-08" db="EMBL/GenBank/DDBJ databases">
        <title>Next Generation Sequencing and Analysis of the Genome of Puccinia sorghi L Schw, the Causal Agent of Maize Common Rust.</title>
        <authorList>
            <person name="Rochi L."/>
            <person name="Burguener G."/>
            <person name="Darino M."/>
            <person name="Turjanski A."/>
            <person name="Kreff E."/>
            <person name="Dieguez M.J."/>
            <person name="Sacco F."/>
        </authorList>
    </citation>
    <scope>NUCLEOTIDE SEQUENCE [LARGE SCALE GENOMIC DNA]</scope>
    <source>
        <strain evidence="2 3">RO10H11247</strain>
    </source>
</reference>
<protein>
    <recommendedName>
        <fullName evidence="1">Tc1-like transposase DDE domain-containing protein</fullName>
    </recommendedName>
</protein>
<dbReference type="AlphaFoldDB" id="A0A0L6URQ0"/>
<gene>
    <name evidence="2" type="ORF">VP01_4037g1</name>
</gene>
<evidence type="ECO:0000259" key="1">
    <source>
        <dbReference type="Pfam" id="PF13358"/>
    </source>
</evidence>
<accession>A0A0L6URQ0</accession>
<dbReference type="Pfam" id="PF13358">
    <property type="entry name" value="DDE_3"/>
    <property type="match status" value="1"/>
</dbReference>
<evidence type="ECO:0000313" key="2">
    <source>
        <dbReference type="EMBL" id="KNZ51228.1"/>
    </source>
</evidence>
<dbReference type="InterPro" id="IPR036397">
    <property type="entry name" value="RNaseH_sf"/>
</dbReference>
<proteinExistence type="predicted"/>
<dbReference type="OrthoDB" id="2266637at2759"/>
<dbReference type="GO" id="GO:0003676">
    <property type="term" value="F:nucleic acid binding"/>
    <property type="evidence" value="ECO:0007669"/>
    <property type="project" value="InterPro"/>
</dbReference>
<name>A0A0L6URQ0_9BASI</name>
<dbReference type="InterPro" id="IPR038717">
    <property type="entry name" value="Tc1-like_DDE_dom"/>
</dbReference>
<sequence>MAMEPIVLDCLFPTNIKSMKNPIKLMKRPMNYKNKLMNIHKQFKKYTGNYSRGNQPQRLSRISPRIKARINKHRINPVCRILDDACTQQPSASTNQKGPKSQLTTNVLTSVLLLLEDNLTTTLKKMSEHILNVGQKIIFIDESGFNSQNHPSHGYLLTGMPCSRFENKCKRQPYQPYRTTANNICNFLLHLQDHCPPGSIIIMDNPPINGGNDFERVQLLIKESAKTLDTEFLSNYSPFLNPIELTFNILKTHEITEKMTPGIFQKSFLHCQKFYPACTYMQPISGNIIKDTENFFQLPQLYISC</sequence>
<keyword evidence="3" id="KW-1185">Reference proteome</keyword>